<dbReference type="PRINTS" id="PR00477">
    <property type="entry name" value="PHGLYCKINASE"/>
</dbReference>
<evidence type="ECO:0000256" key="1">
    <source>
        <dbReference type="ARBA" id="ARBA00000642"/>
    </source>
</evidence>
<dbReference type="EC" id="2.7.2.3" evidence="5 13"/>
<dbReference type="RefSeq" id="WP_169623530.1">
    <property type="nucleotide sequence ID" value="NZ_JABBNT010000001.1"/>
</dbReference>
<evidence type="ECO:0000313" key="18">
    <source>
        <dbReference type="Proteomes" id="UP000539372"/>
    </source>
</evidence>
<keyword evidence="18" id="KW-1185">Reference proteome</keyword>
<evidence type="ECO:0000256" key="5">
    <source>
        <dbReference type="ARBA" id="ARBA00013061"/>
    </source>
</evidence>
<keyword evidence="9 13" id="KW-0547">Nucleotide-binding</keyword>
<evidence type="ECO:0000256" key="12">
    <source>
        <dbReference type="ARBA" id="ARBA00023152"/>
    </source>
</evidence>
<dbReference type="GO" id="GO:0004618">
    <property type="term" value="F:phosphoglycerate kinase activity"/>
    <property type="evidence" value="ECO:0007669"/>
    <property type="project" value="UniProtKB-UniRule"/>
</dbReference>
<dbReference type="PANTHER" id="PTHR11406">
    <property type="entry name" value="PHOSPHOGLYCERATE KINASE"/>
    <property type="match status" value="1"/>
</dbReference>
<name>A0A7Y0HET1_9PROT</name>
<feature type="binding site" evidence="14">
    <location>
        <position position="117"/>
    </location>
    <ligand>
        <name>(2R)-3-phosphoglycerate</name>
        <dbReference type="ChEBI" id="CHEBI:58272"/>
    </ligand>
</feature>
<dbReference type="GO" id="GO:0043531">
    <property type="term" value="F:ADP binding"/>
    <property type="evidence" value="ECO:0007669"/>
    <property type="project" value="TreeGrafter"/>
</dbReference>
<dbReference type="AlphaFoldDB" id="A0A7Y0HET1"/>
<dbReference type="Proteomes" id="UP000539372">
    <property type="component" value="Unassembled WGS sequence"/>
</dbReference>
<dbReference type="GO" id="GO:0005524">
    <property type="term" value="F:ATP binding"/>
    <property type="evidence" value="ECO:0007669"/>
    <property type="project" value="UniProtKB-KW"/>
</dbReference>
<dbReference type="PIRSF" id="PIRSF000724">
    <property type="entry name" value="Pgk"/>
    <property type="match status" value="1"/>
</dbReference>
<dbReference type="PANTHER" id="PTHR11406:SF23">
    <property type="entry name" value="PHOSPHOGLYCERATE KINASE 1, CHLOROPLASTIC-RELATED"/>
    <property type="match status" value="1"/>
</dbReference>
<evidence type="ECO:0000256" key="7">
    <source>
        <dbReference type="ARBA" id="ARBA00022490"/>
    </source>
</evidence>
<keyword evidence="11 13" id="KW-0067">ATP-binding</keyword>
<evidence type="ECO:0000256" key="15">
    <source>
        <dbReference type="PIRSR" id="PIRSR000724-2"/>
    </source>
</evidence>
<comment type="subcellular location">
    <subcellularLocation>
        <location evidence="13">Cytoplasm</location>
    </subcellularLocation>
</comment>
<accession>A0A7Y0HET1</accession>
<feature type="binding site" evidence="13">
    <location>
        <position position="150"/>
    </location>
    <ligand>
        <name>substrate</name>
    </ligand>
</feature>
<dbReference type="HAMAP" id="MF_00145">
    <property type="entry name" value="Phosphoglyc_kinase"/>
    <property type="match status" value="1"/>
</dbReference>
<evidence type="ECO:0000256" key="13">
    <source>
        <dbReference type="HAMAP-Rule" id="MF_00145"/>
    </source>
</evidence>
<feature type="binding site" evidence="13 14">
    <location>
        <begin position="58"/>
        <end position="61"/>
    </location>
    <ligand>
        <name>substrate</name>
    </ligand>
</feature>
<evidence type="ECO:0000256" key="3">
    <source>
        <dbReference type="ARBA" id="ARBA00008982"/>
    </source>
</evidence>
<comment type="caution">
    <text evidence="17">The sequence shown here is derived from an EMBL/GenBank/DDBJ whole genome shotgun (WGS) entry which is preliminary data.</text>
</comment>
<feature type="binding site" evidence="13 15">
    <location>
        <position position="322"/>
    </location>
    <ligand>
        <name>ATP</name>
        <dbReference type="ChEBI" id="CHEBI:30616"/>
    </ligand>
</feature>
<evidence type="ECO:0000313" key="17">
    <source>
        <dbReference type="EMBL" id="NMM43237.1"/>
    </source>
</evidence>
<dbReference type="FunFam" id="3.40.50.1260:FF:000031">
    <property type="entry name" value="Phosphoglycerate kinase 1"/>
    <property type="match status" value="1"/>
</dbReference>
<dbReference type="InterPro" id="IPR036043">
    <property type="entry name" value="Phosphoglycerate_kinase_sf"/>
</dbReference>
<dbReference type="InterPro" id="IPR001576">
    <property type="entry name" value="Phosphoglycerate_kinase"/>
</dbReference>
<dbReference type="FunFam" id="3.40.50.1260:FF:000006">
    <property type="entry name" value="Phosphoglycerate kinase"/>
    <property type="match status" value="1"/>
</dbReference>
<protein>
    <recommendedName>
        <fullName evidence="6 13">Phosphoglycerate kinase</fullName>
        <ecNumber evidence="5 13">2.7.2.3</ecNumber>
    </recommendedName>
</protein>
<comment type="similarity">
    <text evidence="3 13 16">Belongs to the phosphoglycerate kinase family.</text>
</comment>
<evidence type="ECO:0000256" key="2">
    <source>
        <dbReference type="ARBA" id="ARBA00004838"/>
    </source>
</evidence>
<comment type="subunit">
    <text evidence="4 13">Monomer.</text>
</comment>
<reference evidence="17 18" key="1">
    <citation type="submission" date="2020-04" db="EMBL/GenBank/DDBJ databases">
        <title>Rhodospirillaceae bacterium KN72 isolated from deep sea.</title>
        <authorList>
            <person name="Zhang D.-C."/>
        </authorList>
    </citation>
    <scope>NUCLEOTIDE SEQUENCE [LARGE SCALE GENOMIC DNA]</scope>
    <source>
        <strain evidence="17 18">KN72</strain>
    </source>
</reference>
<keyword evidence="8 13" id="KW-0808">Transferase</keyword>
<dbReference type="EMBL" id="JABBNT010000001">
    <property type="protein sequence ID" value="NMM43237.1"/>
    <property type="molecule type" value="Genomic_DNA"/>
</dbReference>
<evidence type="ECO:0000256" key="16">
    <source>
        <dbReference type="RuleBase" id="RU000532"/>
    </source>
</evidence>
<feature type="binding site" evidence="13 15">
    <location>
        <position position="200"/>
    </location>
    <ligand>
        <name>ATP</name>
        <dbReference type="ChEBI" id="CHEBI:30616"/>
    </ligand>
</feature>
<gene>
    <name evidence="13" type="primary">pgk</name>
    <name evidence="17" type="ORF">HH303_02025</name>
</gene>
<dbReference type="GO" id="GO:0005829">
    <property type="term" value="C:cytosol"/>
    <property type="evidence" value="ECO:0007669"/>
    <property type="project" value="TreeGrafter"/>
</dbReference>
<comment type="catalytic activity">
    <reaction evidence="1 13 16">
        <text>(2R)-3-phosphoglycerate + ATP = (2R)-3-phospho-glyceroyl phosphate + ADP</text>
        <dbReference type="Rhea" id="RHEA:14801"/>
        <dbReference type="ChEBI" id="CHEBI:30616"/>
        <dbReference type="ChEBI" id="CHEBI:57604"/>
        <dbReference type="ChEBI" id="CHEBI:58272"/>
        <dbReference type="ChEBI" id="CHEBI:456216"/>
        <dbReference type="EC" id="2.7.2.3"/>
    </reaction>
</comment>
<feature type="binding site" evidence="13">
    <location>
        <position position="117"/>
    </location>
    <ligand>
        <name>substrate</name>
    </ligand>
</feature>
<dbReference type="InterPro" id="IPR015824">
    <property type="entry name" value="Phosphoglycerate_kinase_N"/>
</dbReference>
<evidence type="ECO:0000256" key="14">
    <source>
        <dbReference type="PIRSR" id="PIRSR000724-1"/>
    </source>
</evidence>
<dbReference type="UniPathway" id="UPA00109">
    <property type="reaction ID" value="UER00185"/>
</dbReference>
<evidence type="ECO:0000256" key="6">
    <source>
        <dbReference type="ARBA" id="ARBA00016471"/>
    </source>
</evidence>
<proteinExistence type="inferred from homology"/>
<evidence type="ECO:0000256" key="4">
    <source>
        <dbReference type="ARBA" id="ARBA00011245"/>
    </source>
</evidence>
<keyword evidence="10 13" id="KW-0418">Kinase</keyword>
<feature type="binding site" evidence="13">
    <location>
        <position position="35"/>
    </location>
    <ligand>
        <name>substrate</name>
    </ligand>
</feature>
<feature type="binding site" evidence="13 14">
    <location>
        <begin position="20"/>
        <end position="22"/>
    </location>
    <ligand>
        <name>substrate</name>
    </ligand>
</feature>
<feature type="binding site" evidence="14">
    <location>
        <position position="150"/>
    </location>
    <ligand>
        <name>(2R)-3-phosphoglycerate</name>
        <dbReference type="ChEBI" id="CHEBI:58272"/>
    </ligand>
</feature>
<organism evidence="17 18">
    <name type="scientific">Pacificispira spongiicola</name>
    <dbReference type="NCBI Taxonomy" id="2729598"/>
    <lineage>
        <taxon>Bacteria</taxon>
        <taxon>Pseudomonadati</taxon>
        <taxon>Pseudomonadota</taxon>
        <taxon>Alphaproteobacteria</taxon>
        <taxon>Rhodospirillales</taxon>
        <taxon>Rhodospirillaceae</taxon>
        <taxon>Pacificispira</taxon>
    </lineage>
</organism>
<keyword evidence="7 13" id="KW-0963">Cytoplasm</keyword>
<comment type="pathway">
    <text evidence="2 13">Carbohydrate degradation; glycolysis; pyruvate from D-glyceraldehyde 3-phosphate: step 2/5.</text>
</comment>
<feature type="binding site" evidence="13 15">
    <location>
        <begin position="352"/>
        <end position="355"/>
    </location>
    <ligand>
        <name>ATP</name>
        <dbReference type="ChEBI" id="CHEBI:30616"/>
    </ligand>
</feature>
<dbReference type="SUPFAM" id="SSF53748">
    <property type="entry name" value="Phosphoglycerate kinase"/>
    <property type="match status" value="1"/>
</dbReference>
<dbReference type="Pfam" id="PF00162">
    <property type="entry name" value="PGK"/>
    <property type="match status" value="1"/>
</dbReference>
<dbReference type="GO" id="GO:0006096">
    <property type="term" value="P:glycolytic process"/>
    <property type="evidence" value="ECO:0007669"/>
    <property type="project" value="UniProtKB-UniRule"/>
</dbReference>
<dbReference type="GO" id="GO:0006094">
    <property type="term" value="P:gluconeogenesis"/>
    <property type="evidence" value="ECO:0007669"/>
    <property type="project" value="TreeGrafter"/>
</dbReference>
<comment type="caution">
    <text evidence="13">Lacks conserved residue(s) required for the propagation of feature annotation.</text>
</comment>
<evidence type="ECO:0000256" key="11">
    <source>
        <dbReference type="ARBA" id="ARBA00022840"/>
    </source>
</evidence>
<dbReference type="Gene3D" id="3.40.50.1260">
    <property type="entry name" value="Phosphoglycerate kinase, N-terminal domain"/>
    <property type="match status" value="2"/>
</dbReference>
<evidence type="ECO:0000256" key="8">
    <source>
        <dbReference type="ARBA" id="ARBA00022679"/>
    </source>
</evidence>
<keyword evidence="12 13" id="KW-0324">Glycolysis</keyword>
<evidence type="ECO:0000256" key="9">
    <source>
        <dbReference type="ARBA" id="ARBA00022741"/>
    </source>
</evidence>
<sequence>MFKTIDDVSLTGKVALVRADLNVPMRDGAVTDATRIERLRDTVDDLIAGGAKVVLMSHFGRPKGKVVPEMSLEPVAEAVVDVLGRPVVFAADCIGAMAADAIAAAADGTIVVLENLRFHAGEEADDAAFAKELADLGDIYVNDAFSAAHRAHASTHAIAGLLPAVAGRNMQAELEALESALGAPERPVAAIVGGAKVSTKLAVLNHLVEKVDLLIIGGGMANTFLHAMGKDIAKSLCEKDLADTAREILARADAAGCRIGLPHDVTVASEFAAGAASESVPLDAVQADKMILDIGPETAAALCAELENCRTLIWNGPMGAFEIPPFDAGTVALARKAAALTKAGTLISVAGGGDTVAALAAAGVSDDFTYVSTAGGAFLEWMEGRELPGVAALNR</sequence>
<evidence type="ECO:0000256" key="10">
    <source>
        <dbReference type="ARBA" id="ARBA00022777"/>
    </source>
</evidence>
<feature type="binding site" evidence="14">
    <location>
        <position position="35"/>
    </location>
    <ligand>
        <name>(2R)-3-phosphoglycerate</name>
        <dbReference type="ChEBI" id="CHEBI:58272"/>
    </ligand>
</feature>